<feature type="non-terminal residue" evidence="6">
    <location>
        <position position="1"/>
    </location>
</feature>
<evidence type="ECO:0000259" key="5">
    <source>
        <dbReference type="PROSITE" id="PS50923"/>
    </source>
</evidence>
<gene>
    <name evidence="6" type="primary">Susd3</name>
    <name evidence="6" type="ORF">GTO96_0005291</name>
</gene>
<feature type="domain" description="Sushi" evidence="5">
    <location>
        <begin position="73"/>
        <end position="136"/>
    </location>
</feature>
<dbReference type="PANTHER" id="PTHR46879:SF1">
    <property type="entry name" value="SUSHI DOMAIN-CONTAINING PROTEIN 3"/>
    <property type="match status" value="1"/>
</dbReference>
<dbReference type="InterPro" id="IPR053067">
    <property type="entry name" value="SUSD3"/>
</dbReference>
<protein>
    <submittedName>
        <fullName evidence="6">SUSD3 protein</fullName>
    </submittedName>
</protein>
<dbReference type="CDD" id="cd00033">
    <property type="entry name" value="CCP"/>
    <property type="match status" value="1"/>
</dbReference>
<dbReference type="SUPFAM" id="SSF57535">
    <property type="entry name" value="Complement control module/SCR domain"/>
    <property type="match status" value="1"/>
</dbReference>
<evidence type="ECO:0000256" key="2">
    <source>
        <dbReference type="PROSITE-ProRule" id="PRU00302"/>
    </source>
</evidence>
<keyword evidence="1 2" id="KW-1015">Disulfide bond</keyword>
<dbReference type="GO" id="GO:0005886">
    <property type="term" value="C:plasma membrane"/>
    <property type="evidence" value="ECO:0007669"/>
    <property type="project" value="TreeGrafter"/>
</dbReference>
<accession>A0A8X7XJX9</accession>
<dbReference type="Proteomes" id="UP000886611">
    <property type="component" value="Unassembled WGS sequence"/>
</dbReference>
<dbReference type="AlphaFoldDB" id="A0A8X7XJX9"/>
<dbReference type="PROSITE" id="PS50923">
    <property type="entry name" value="SUSHI"/>
    <property type="match status" value="1"/>
</dbReference>
<feature type="disulfide bond" evidence="2">
    <location>
        <begin position="75"/>
        <end position="118"/>
    </location>
</feature>
<organism evidence="6 7">
    <name type="scientific">Polypterus senegalus</name>
    <name type="common">Senegal bichir</name>
    <dbReference type="NCBI Taxonomy" id="55291"/>
    <lineage>
        <taxon>Eukaryota</taxon>
        <taxon>Metazoa</taxon>
        <taxon>Chordata</taxon>
        <taxon>Craniata</taxon>
        <taxon>Vertebrata</taxon>
        <taxon>Euteleostomi</taxon>
        <taxon>Actinopterygii</taxon>
        <taxon>Polypteriformes</taxon>
        <taxon>Polypteridae</taxon>
        <taxon>Polypterus</taxon>
    </lineage>
</organism>
<evidence type="ECO:0000259" key="4">
    <source>
        <dbReference type="PROSITE" id="PS50209"/>
    </source>
</evidence>
<sequence>MPSLSVIYLKCCNASKLGCLVLSTVKVDPVCAWRSFGLAGLAWEAYRIYSGGLWVSHQALEDHRCIGHMASAGQCSPVWAPHLGSFQVTEGNGTSIGTVIAFECPVRHRLLGKEVISCIQKGNQTVWTGDVPTCRRKPCCFIAELSRFEDFGFKVAVIASIVSSAIILLLSVAFLTCCLLKFIKKRERQRSERDVQQCHQNESSHLEECTEEFHTSKEGSNNNNNKAKIHEARLLNDTGIDNRGFCRSAITIIINESCKAITLSRGCSIQTRSAGLNVVQNSKHFPCTIPTVSGTHVVDIYGHRYSYRDQLLLDALFLKQEHHLSTDLLDKLVLQLNRIYPQILTDKEAHKFRSLKFATNKRLAELLDFLPNKGEEACHEFYRALQIHAEHIYLNLPSRRTRRDAADSKEVKMSSSFEEKCVLNERVFAYPLGSERRVSHCKAPLEQLKVKGLAQGPSRVGSLLAVMGIQTGNLRDTSADP</sequence>
<dbReference type="Pfam" id="PF00084">
    <property type="entry name" value="Sushi"/>
    <property type="match status" value="1"/>
</dbReference>
<dbReference type="Pfam" id="PF00619">
    <property type="entry name" value="CARD"/>
    <property type="match status" value="1"/>
</dbReference>
<keyword evidence="2" id="KW-0768">Sushi</keyword>
<evidence type="ECO:0000313" key="7">
    <source>
        <dbReference type="Proteomes" id="UP000886611"/>
    </source>
</evidence>
<keyword evidence="3" id="KW-1133">Transmembrane helix</keyword>
<dbReference type="PROSITE" id="PS50209">
    <property type="entry name" value="CARD"/>
    <property type="match status" value="1"/>
</dbReference>
<dbReference type="Gene3D" id="2.10.70.10">
    <property type="entry name" value="Complement Module, domain 1"/>
    <property type="match status" value="1"/>
</dbReference>
<feature type="non-terminal residue" evidence="6">
    <location>
        <position position="481"/>
    </location>
</feature>
<name>A0A8X7XJX9_POLSE</name>
<comment type="caution">
    <text evidence="2">Lacks conserved residue(s) required for the propagation of feature annotation.</text>
</comment>
<evidence type="ECO:0000256" key="3">
    <source>
        <dbReference type="SAM" id="Phobius"/>
    </source>
</evidence>
<keyword evidence="7" id="KW-1185">Reference proteome</keyword>
<dbReference type="InterPro" id="IPR001315">
    <property type="entry name" value="CARD"/>
</dbReference>
<dbReference type="InterPro" id="IPR011029">
    <property type="entry name" value="DEATH-like_dom_sf"/>
</dbReference>
<keyword evidence="3" id="KW-0472">Membrane</keyword>
<dbReference type="EMBL" id="JAATIS010000094">
    <property type="protein sequence ID" value="KAG2470570.1"/>
    <property type="molecule type" value="Genomic_DNA"/>
</dbReference>
<dbReference type="PANTHER" id="PTHR46879">
    <property type="entry name" value="SUSHI DOMAIN-CONTAINING PROTEIN 3"/>
    <property type="match status" value="1"/>
</dbReference>
<feature type="transmembrane region" description="Helical" evidence="3">
    <location>
        <begin position="155"/>
        <end position="183"/>
    </location>
</feature>
<dbReference type="InterPro" id="IPR000436">
    <property type="entry name" value="Sushi_SCR_CCP_dom"/>
</dbReference>
<keyword evidence="3" id="KW-0812">Transmembrane</keyword>
<evidence type="ECO:0000256" key="1">
    <source>
        <dbReference type="ARBA" id="ARBA00023157"/>
    </source>
</evidence>
<feature type="domain" description="CARD" evidence="4">
    <location>
        <begin position="312"/>
        <end position="400"/>
    </location>
</feature>
<dbReference type="GO" id="GO:0042981">
    <property type="term" value="P:regulation of apoptotic process"/>
    <property type="evidence" value="ECO:0007669"/>
    <property type="project" value="InterPro"/>
</dbReference>
<evidence type="ECO:0000313" key="6">
    <source>
        <dbReference type="EMBL" id="KAG2470570.1"/>
    </source>
</evidence>
<reference evidence="6 7" key="1">
    <citation type="journal article" date="2021" name="Cell">
        <title>Tracing the genetic footprints of vertebrate landing in non-teleost ray-finned fishes.</title>
        <authorList>
            <person name="Bi X."/>
            <person name="Wang K."/>
            <person name="Yang L."/>
            <person name="Pan H."/>
            <person name="Jiang H."/>
            <person name="Wei Q."/>
            <person name="Fang M."/>
            <person name="Yu H."/>
            <person name="Zhu C."/>
            <person name="Cai Y."/>
            <person name="He Y."/>
            <person name="Gan X."/>
            <person name="Zeng H."/>
            <person name="Yu D."/>
            <person name="Zhu Y."/>
            <person name="Jiang H."/>
            <person name="Qiu Q."/>
            <person name="Yang H."/>
            <person name="Zhang Y.E."/>
            <person name="Wang W."/>
            <person name="Zhu M."/>
            <person name="He S."/>
            <person name="Zhang G."/>
        </authorList>
    </citation>
    <scope>NUCLEOTIDE SEQUENCE [LARGE SCALE GENOMIC DNA]</scope>
    <source>
        <strain evidence="6">Bchr_013</strain>
    </source>
</reference>
<proteinExistence type="predicted"/>
<dbReference type="InterPro" id="IPR035976">
    <property type="entry name" value="Sushi/SCR/CCP_sf"/>
</dbReference>
<dbReference type="Gene3D" id="1.10.533.10">
    <property type="entry name" value="Death Domain, Fas"/>
    <property type="match status" value="1"/>
</dbReference>
<comment type="caution">
    <text evidence="6">The sequence shown here is derived from an EMBL/GenBank/DDBJ whole genome shotgun (WGS) entry which is preliminary data.</text>
</comment>
<dbReference type="SMART" id="SM00032">
    <property type="entry name" value="CCP"/>
    <property type="match status" value="1"/>
</dbReference>
<dbReference type="SUPFAM" id="SSF47986">
    <property type="entry name" value="DEATH domain"/>
    <property type="match status" value="1"/>
</dbReference>